<dbReference type="InterPro" id="IPR023631">
    <property type="entry name" value="Amidase_dom"/>
</dbReference>
<evidence type="ECO:0000313" key="4">
    <source>
        <dbReference type="Proteomes" id="UP000663193"/>
    </source>
</evidence>
<dbReference type="InterPro" id="IPR036928">
    <property type="entry name" value="AS_sf"/>
</dbReference>
<dbReference type="Pfam" id="PF01425">
    <property type="entry name" value="Amidase"/>
    <property type="match status" value="2"/>
</dbReference>
<dbReference type="OrthoDB" id="6428749at2759"/>
<feature type="domain" description="Amidase" evidence="2">
    <location>
        <begin position="103"/>
        <end position="249"/>
    </location>
</feature>
<gene>
    <name evidence="3" type="ORF">JI435_159860</name>
</gene>
<keyword evidence="4" id="KW-1185">Reference proteome</keyword>
<dbReference type="SUPFAM" id="SSF75304">
    <property type="entry name" value="Amidase signature (AS) enzymes"/>
    <property type="match status" value="1"/>
</dbReference>
<sequence length="263" mass="28348">MNLSKPLSSLTAVEAPRVFDADLINVQQYARSILRRIEEREYVVKEWEYIDPELVLHQAKILDKVPKEQRGPLHGVAVGIKDVIYTKGDDTSSPLQILVLNRSDVPTQYGSSIYCGYQPNLDSSAVAILRAAGETSTTEFGVPNSGPATTNPHDPNRTPVGSSAGSAAAVTDMQVPFSIGVQSGGSIIRPASYIGIFARKPSHNNISTAGQARSSNKFDTTGSFARSIQDLELLAAVFDIDDDESPNEVALEDMSVAKIKTPM</sequence>
<protein>
    <recommendedName>
        <fullName evidence="2">Amidase domain-containing protein</fullName>
    </recommendedName>
</protein>
<dbReference type="InterPro" id="IPR000120">
    <property type="entry name" value="Amidase"/>
</dbReference>
<evidence type="ECO:0000256" key="1">
    <source>
        <dbReference type="SAM" id="MobiDB-lite"/>
    </source>
</evidence>
<dbReference type="OMA" id="YACEARV"/>
<dbReference type="GO" id="GO:0003824">
    <property type="term" value="F:catalytic activity"/>
    <property type="evidence" value="ECO:0007669"/>
    <property type="project" value="InterPro"/>
</dbReference>
<accession>A0A7U2I539</accession>
<dbReference type="PANTHER" id="PTHR11895">
    <property type="entry name" value="TRANSAMIDASE"/>
    <property type="match status" value="1"/>
</dbReference>
<feature type="domain" description="Amidase" evidence="2">
    <location>
        <begin position="31"/>
        <end position="99"/>
    </location>
</feature>
<evidence type="ECO:0000313" key="3">
    <source>
        <dbReference type="EMBL" id="QRD03726.1"/>
    </source>
</evidence>
<dbReference type="Proteomes" id="UP000663193">
    <property type="component" value="Chromosome 15"/>
</dbReference>
<dbReference type="VEuPathDB" id="FungiDB:JI435_159860"/>
<dbReference type="PANTHER" id="PTHR11895:SF7">
    <property type="entry name" value="GLUTAMYL-TRNA(GLN) AMIDOTRANSFERASE SUBUNIT A, MITOCHONDRIAL"/>
    <property type="match status" value="1"/>
</dbReference>
<dbReference type="AlphaFoldDB" id="A0A7U2I539"/>
<proteinExistence type="predicted"/>
<dbReference type="Gene3D" id="3.90.1300.10">
    <property type="entry name" value="Amidase signature (AS) domain"/>
    <property type="match status" value="1"/>
</dbReference>
<organism evidence="3 4">
    <name type="scientific">Phaeosphaeria nodorum (strain SN15 / ATCC MYA-4574 / FGSC 10173)</name>
    <name type="common">Glume blotch fungus</name>
    <name type="synonym">Parastagonospora nodorum</name>
    <dbReference type="NCBI Taxonomy" id="321614"/>
    <lineage>
        <taxon>Eukaryota</taxon>
        <taxon>Fungi</taxon>
        <taxon>Dikarya</taxon>
        <taxon>Ascomycota</taxon>
        <taxon>Pezizomycotina</taxon>
        <taxon>Dothideomycetes</taxon>
        <taxon>Pleosporomycetidae</taxon>
        <taxon>Pleosporales</taxon>
        <taxon>Pleosporineae</taxon>
        <taxon>Phaeosphaeriaceae</taxon>
        <taxon>Parastagonospora</taxon>
    </lineage>
</organism>
<name>A0A7U2I539_PHANO</name>
<reference evidence="4" key="1">
    <citation type="journal article" date="2021" name="BMC Genomics">
        <title>Chromosome-level genome assembly and manually-curated proteome of model necrotroph Parastagonospora nodorum Sn15 reveals a genome-wide trove of candidate effector homologs, and redundancy of virulence-related functions within an accessory chromosome.</title>
        <authorList>
            <person name="Bertazzoni S."/>
            <person name="Jones D.A.B."/>
            <person name="Phan H.T."/>
            <person name="Tan K.-C."/>
            <person name="Hane J.K."/>
        </authorList>
    </citation>
    <scope>NUCLEOTIDE SEQUENCE [LARGE SCALE GENOMIC DNA]</scope>
    <source>
        <strain evidence="4">SN15 / ATCC MYA-4574 / FGSC 10173)</strain>
    </source>
</reference>
<dbReference type="EMBL" id="CP069037">
    <property type="protein sequence ID" value="QRD03726.1"/>
    <property type="molecule type" value="Genomic_DNA"/>
</dbReference>
<evidence type="ECO:0000259" key="2">
    <source>
        <dbReference type="Pfam" id="PF01425"/>
    </source>
</evidence>
<feature type="region of interest" description="Disordered" evidence="1">
    <location>
        <begin position="137"/>
        <end position="165"/>
    </location>
</feature>